<accession>A0A1R3J163</accession>
<evidence type="ECO:0000313" key="2">
    <source>
        <dbReference type="Proteomes" id="UP000187203"/>
    </source>
</evidence>
<gene>
    <name evidence="1" type="ORF">COLO4_20199</name>
</gene>
<keyword evidence="2" id="KW-1185">Reference proteome</keyword>
<dbReference type="Proteomes" id="UP000187203">
    <property type="component" value="Unassembled WGS sequence"/>
</dbReference>
<evidence type="ECO:0000313" key="1">
    <source>
        <dbReference type="EMBL" id="OMO88579.1"/>
    </source>
</evidence>
<name>A0A1R3J163_9ROSI</name>
<dbReference type="EMBL" id="AWUE01017046">
    <property type="protein sequence ID" value="OMO88579.1"/>
    <property type="molecule type" value="Genomic_DNA"/>
</dbReference>
<proteinExistence type="predicted"/>
<organism evidence="1 2">
    <name type="scientific">Corchorus olitorius</name>
    <dbReference type="NCBI Taxonomy" id="93759"/>
    <lineage>
        <taxon>Eukaryota</taxon>
        <taxon>Viridiplantae</taxon>
        <taxon>Streptophyta</taxon>
        <taxon>Embryophyta</taxon>
        <taxon>Tracheophyta</taxon>
        <taxon>Spermatophyta</taxon>
        <taxon>Magnoliopsida</taxon>
        <taxon>eudicotyledons</taxon>
        <taxon>Gunneridae</taxon>
        <taxon>Pentapetalae</taxon>
        <taxon>rosids</taxon>
        <taxon>malvids</taxon>
        <taxon>Malvales</taxon>
        <taxon>Malvaceae</taxon>
        <taxon>Grewioideae</taxon>
        <taxon>Apeibeae</taxon>
        <taxon>Corchorus</taxon>
    </lineage>
</organism>
<dbReference type="AlphaFoldDB" id="A0A1R3J163"/>
<protein>
    <submittedName>
        <fullName evidence="1">Uncharacterized protein</fullName>
    </submittedName>
</protein>
<reference evidence="2" key="1">
    <citation type="submission" date="2013-09" db="EMBL/GenBank/DDBJ databases">
        <title>Corchorus olitorius genome sequencing.</title>
        <authorList>
            <person name="Alam M."/>
            <person name="Haque M.S."/>
            <person name="Islam M.S."/>
            <person name="Emdad E.M."/>
            <person name="Islam M.M."/>
            <person name="Ahmed B."/>
            <person name="Halim A."/>
            <person name="Hossen Q.M.M."/>
            <person name="Hossain M.Z."/>
            <person name="Ahmed R."/>
            <person name="Khan M.M."/>
            <person name="Islam R."/>
            <person name="Rashid M.M."/>
            <person name="Khan S.A."/>
            <person name="Rahman M.S."/>
            <person name="Alam M."/>
            <person name="Yahiya A.S."/>
            <person name="Khan M.S."/>
            <person name="Azam M.S."/>
            <person name="Haque T."/>
            <person name="Lashkar M.Z.H."/>
            <person name="Akhand A.I."/>
            <person name="Morshed G."/>
            <person name="Roy S."/>
            <person name="Uddin K.S."/>
            <person name="Rabeya T."/>
            <person name="Hossain A.S."/>
            <person name="Chowdhury A."/>
            <person name="Snigdha A.R."/>
            <person name="Mortoza M.S."/>
            <person name="Matin S.A."/>
            <person name="Hoque S.M.E."/>
            <person name="Islam M.K."/>
            <person name="Roy D.K."/>
            <person name="Haider R."/>
            <person name="Moosa M.M."/>
            <person name="Elias S.M."/>
            <person name="Hasan A.M."/>
            <person name="Jahan S."/>
            <person name="Shafiuddin M."/>
            <person name="Mahmood N."/>
            <person name="Shommy N.S."/>
        </authorList>
    </citation>
    <scope>NUCLEOTIDE SEQUENCE [LARGE SCALE GENOMIC DNA]</scope>
    <source>
        <strain evidence="2">cv. O-4</strain>
    </source>
</reference>
<sequence>MPEMPSSDLPLRPSDELQSQVKIVAGVHVWRGELAW</sequence>
<comment type="caution">
    <text evidence="1">The sequence shown here is derived from an EMBL/GenBank/DDBJ whole genome shotgun (WGS) entry which is preliminary data.</text>
</comment>